<proteinExistence type="inferred from homology"/>
<reference evidence="4 5" key="1">
    <citation type="submission" date="2014-12" db="EMBL/GenBank/DDBJ databases">
        <title>Draft genome sequence of Cohnella kolymensis strain B-2846.</title>
        <authorList>
            <person name="Karlyshev A.V."/>
            <person name="Kudryashova E.B."/>
        </authorList>
    </citation>
    <scope>NUCLEOTIDE SEQUENCE [LARGE SCALE GENOMIC DNA]</scope>
    <source>
        <strain evidence="4 5">VKM B-2846</strain>
    </source>
</reference>
<comment type="caution">
    <text evidence="4">The sequence shown here is derived from an EMBL/GenBank/DDBJ whole genome shotgun (WGS) entry which is preliminary data.</text>
</comment>
<dbReference type="InterPro" id="IPR012851">
    <property type="entry name" value="Spore_coat_CotF-like"/>
</dbReference>
<evidence type="ECO:0000256" key="2">
    <source>
        <dbReference type="ARBA" id="ARBA00024325"/>
    </source>
</evidence>
<dbReference type="InterPro" id="IPR012347">
    <property type="entry name" value="Ferritin-like"/>
</dbReference>
<gene>
    <name evidence="4" type="ORF">SD71_07855</name>
</gene>
<evidence type="ECO:0000313" key="4">
    <source>
        <dbReference type="EMBL" id="KIL36385.1"/>
    </source>
</evidence>
<evidence type="ECO:0000256" key="3">
    <source>
        <dbReference type="ARBA" id="ARBA00024344"/>
    </source>
</evidence>
<dbReference type="Proteomes" id="UP000054526">
    <property type="component" value="Unassembled WGS sequence"/>
</dbReference>
<sequence length="168" mass="19274">MYDYERQPRPHLAWHETLEMHELVAMQASNLMDFKMNLPKVQDPALRGLYSEAIQGMQQNLSELLPFYSKAPVPPKPPVRDMPPADLTPFFSGHLLGFAKSAVRNYAIAITETATPALRDTFQRQLLRAIQLHGKVFYFMLERGYYPAYNLQQLLGNDVKMAQKAMSM</sequence>
<keyword evidence="5" id="KW-1185">Reference proteome</keyword>
<dbReference type="PANTHER" id="PTHR39183">
    <property type="entry name" value="SPORE COAT PROTEIN F-LIKE PROTEIN YHCQ"/>
    <property type="match status" value="1"/>
</dbReference>
<evidence type="ECO:0000256" key="1">
    <source>
        <dbReference type="ARBA" id="ARBA00022969"/>
    </source>
</evidence>
<name>A0ABR5A759_9BACL</name>
<protein>
    <submittedName>
        <fullName evidence="4">Spore coat protein</fullName>
    </submittedName>
</protein>
<dbReference type="Pfam" id="PF07875">
    <property type="entry name" value="Coat_F"/>
    <property type="match status" value="1"/>
</dbReference>
<keyword evidence="4" id="KW-0946">Virion</keyword>
<comment type="subcellular location">
    <subcellularLocation>
        <location evidence="2">Spore coat</location>
    </subcellularLocation>
</comment>
<keyword evidence="1" id="KW-0749">Sporulation</keyword>
<keyword evidence="4" id="KW-0167">Capsid protein</keyword>
<dbReference type="Gene3D" id="1.20.1260.10">
    <property type="match status" value="1"/>
</dbReference>
<dbReference type="EMBL" id="JXAL01000009">
    <property type="protein sequence ID" value="KIL36385.1"/>
    <property type="molecule type" value="Genomic_DNA"/>
</dbReference>
<evidence type="ECO:0000313" key="5">
    <source>
        <dbReference type="Proteomes" id="UP000054526"/>
    </source>
</evidence>
<dbReference type="PANTHER" id="PTHR39183:SF1">
    <property type="entry name" value="SPORE COAT PROTEIN F-LIKE PROTEIN YHCQ"/>
    <property type="match status" value="1"/>
</dbReference>
<organism evidence="4 5">
    <name type="scientific">Cohnella kolymensis</name>
    <dbReference type="NCBI Taxonomy" id="1590652"/>
    <lineage>
        <taxon>Bacteria</taxon>
        <taxon>Bacillati</taxon>
        <taxon>Bacillota</taxon>
        <taxon>Bacilli</taxon>
        <taxon>Bacillales</taxon>
        <taxon>Paenibacillaceae</taxon>
        <taxon>Cohnella</taxon>
    </lineage>
</organism>
<accession>A0ABR5A759</accession>
<comment type="similarity">
    <text evidence="3">Belongs to the CotF family.</text>
</comment>